<dbReference type="Proteomes" id="UP000001075">
    <property type="component" value="Unassembled WGS sequence"/>
</dbReference>
<accession>G3GZK9</accession>
<dbReference type="AlphaFoldDB" id="G3GZK9"/>
<evidence type="ECO:0000313" key="3">
    <source>
        <dbReference type="Proteomes" id="UP000001075"/>
    </source>
</evidence>
<protein>
    <submittedName>
        <fullName evidence="2">Uncharacterized protein</fullName>
    </submittedName>
</protein>
<reference evidence="3" key="1">
    <citation type="journal article" date="2011" name="Nat. Biotechnol.">
        <title>The genomic sequence of the Chinese hamster ovary (CHO)-K1 cell line.</title>
        <authorList>
            <person name="Xu X."/>
            <person name="Nagarajan H."/>
            <person name="Lewis N.E."/>
            <person name="Pan S."/>
            <person name="Cai Z."/>
            <person name="Liu X."/>
            <person name="Chen W."/>
            <person name="Xie M."/>
            <person name="Wang W."/>
            <person name="Hammond S."/>
            <person name="Andersen M.R."/>
            <person name="Neff N."/>
            <person name="Passarelli B."/>
            <person name="Koh W."/>
            <person name="Fan H.C."/>
            <person name="Wang J."/>
            <person name="Gui Y."/>
            <person name="Lee K.H."/>
            <person name="Betenbaugh M.J."/>
            <person name="Quake S.R."/>
            <person name="Famili I."/>
            <person name="Palsson B.O."/>
            <person name="Wang J."/>
        </authorList>
    </citation>
    <scope>NUCLEOTIDE SEQUENCE [LARGE SCALE GENOMIC DNA]</scope>
    <source>
        <strain evidence="3">CHO K1 cell line</strain>
    </source>
</reference>
<feature type="chain" id="PRO_5003444014" evidence="1">
    <location>
        <begin position="24"/>
        <end position="53"/>
    </location>
</feature>
<dbReference type="InParanoid" id="G3GZK9"/>
<evidence type="ECO:0000256" key="1">
    <source>
        <dbReference type="SAM" id="SignalP"/>
    </source>
</evidence>
<dbReference type="EMBL" id="JH000079">
    <property type="protein sequence ID" value="EGV93289.1"/>
    <property type="molecule type" value="Genomic_DNA"/>
</dbReference>
<evidence type="ECO:0000313" key="2">
    <source>
        <dbReference type="EMBL" id="EGV93289.1"/>
    </source>
</evidence>
<sequence length="53" mass="5727">MGSLASISCWGFCFLCVILSCFAAQVGFEISPAVAASQMLGYAHHHALKYQFL</sequence>
<name>G3GZK9_CRIGR</name>
<gene>
    <name evidence="2" type="ORF">I79_003284</name>
</gene>
<feature type="signal peptide" evidence="1">
    <location>
        <begin position="1"/>
        <end position="23"/>
    </location>
</feature>
<keyword evidence="1" id="KW-0732">Signal</keyword>
<proteinExistence type="predicted"/>
<organism evidence="2 3">
    <name type="scientific">Cricetulus griseus</name>
    <name type="common">Chinese hamster</name>
    <name type="synonym">Cricetulus barabensis griseus</name>
    <dbReference type="NCBI Taxonomy" id="10029"/>
    <lineage>
        <taxon>Eukaryota</taxon>
        <taxon>Metazoa</taxon>
        <taxon>Chordata</taxon>
        <taxon>Craniata</taxon>
        <taxon>Vertebrata</taxon>
        <taxon>Euteleostomi</taxon>
        <taxon>Mammalia</taxon>
        <taxon>Eutheria</taxon>
        <taxon>Euarchontoglires</taxon>
        <taxon>Glires</taxon>
        <taxon>Rodentia</taxon>
        <taxon>Myomorpha</taxon>
        <taxon>Muroidea</taxon>
        <taxon>Cricetidae</taxon>
        <taxon>Cricetinae</taxon>
        <taxon>Cricetulus</taxon>
    </lineage>
</organism>